<proteinExistence type="predicted"/>
<dbReference type="EMBL" id="BFEA01000313">
    <property type="protein sequence ID" value="GBG79200.1"/>
    <property type="molecule type" value="Genomic_DNA"/>
</dbReference>
<dbReference type="Gramene" id="GBG79200">
    <property type="protein sequence ID" value="GBG79200"/>
    <property type="gene ID" value="CBR_g28917"/>
</dbReference>
<name>A0A388LA66_CHABU</name>
<gene>
    <name evidence="1" type="ORF">CBR_g28917</name>
</gene>
<organism evidence="1 2">
    <name type="scientific">Chara braunii</name>
    <name type="common">Braun's stonewort</name>
    <dbReference type="NCBI Taxonomy" id="69332"/>
    <lineage>
        <taxon>Eukaryota</taxon>
        <taxon>Viridiplantae</taxon>
        <taxon>Streptophyta</taxon>
        <taxon>Charophyceae</taxon>
        <taxon>Charales</taxon>
        <taxon>Characeae</taxon>
        <taxon>Chara</taxon>
    </lineage>
</organism>
<protein>
    <recommendedName>
        <fullName evidence="3">Reverse transcriptase domain-containing protein</fullName>
    </recommendedName>
</protein>
<evidence type="ECO:0008006" key="3">
    <source>
        <dbReference type="Google" id="ProtNLM"/>
    </source>
</evidence>
<dbReference type="Proteomes" id="UP000265515">
    <property type="component" value="Unassembled WGS sequence"/>
</dbReference>
<accession>A0A388LA66</accession>
<dbReference type="AlphaFoldDB" id="A0A388LA66"/>
<keyword evidence="2" id="KW-1185">Reference proteome</keyword>
<reference evidence="1 2" key="1">
    <citation type="journal article" date="2018" name="Cell">
        <title>The Chara Genome: Secondary Complexity and Implications for Plant Terrestrialization.</title>
        <authorList>
            <person name="Nishiyama T."/>
            <person name="Sakayama H."/>
            <person name="Vries J.D."/>
            <person name="Buschmann H."/>
            <person name="Saint-Marcoux D."/>
            <person name="Ullrich K.K."/>
            <person name="Haas F.B."/>
            <person name="Vanderstraeten L."/>
            <person name="Becker D."/>
            <person name="Lang D."/>
            <person name="Vosolsobe S."/>
            <person name="Rombauts S."/>
            <person name="Wilhelmsson P.K.I."/>
            <person name="Janitza P."/>
            <person name="Kern R."/>
            <person name="Heyl A."/>
            <person name="Rumpler F."/>
            <person name="Villalobos L.I.A.C."/>
            <person name="Clay J.M."/>
            <person name="Skokan R."/>
            <person name="Toyoda A."/>
            <person name="Suzuki Y."/>
            <person name="Kagoshima H."/>
            <person name="Schijlen E."/>
            <person name="Tajeshwar N."/>
            <person name="Catarino B."/>
            <person name="Hetherington A.J."/>
            <person name="Saltykova A."/>
            <person name="Bonnot C."/>
            <person name="Breuninger H."/>
            <person name="Symeonidi A."/>
            <person name="Radhakrishnan G.V."/>
            <person name="Van Nieuwerburgh F."/>
            <person name="Deforce D."/>
            <person name="Chang C."/>
            <person name="Karol K.G."/>
            <person name="Hedrich R."/>
            <person name="Ulvskov P."/>
            <person name="Glockner G."/>
            <person name="Delwiche C.F."/>
            <person name="Petrasek J."/>
            <person name="Van de Peer Y."/>
            <person name="Friml J."/>
            <person name="Beilby M."/>
            <person name="Dolan L."/>
            <person name="Kohara Y."/>
            <person name="Sugano S."/>
            <person name="Fujiyama A."/>
            <person name="Delaux P.-M."/>
            <person name="Quint M."/>
            <person name="TheiBen G."/>
            <person name="Hagemann M."/>
            <person name="Harholt J."/>
            <person name="Dunand C."/>
            <person name="Zachgo S."/>
            <person name="Langdale J."/>
            <person name="Maumus F."/>
            <person name="Straeten D.V.D."/>
            <person name="Gould S.B."/>
            <person name="Rensing S.A."/>
        </authorList>
    </citation>
    <scope>NUCLEOTIDE SEQUENCE [LARGE SCALE GENOMIC DNA]</scope>
    <source>
        <strain evidence="1 2">S276</strain>
    </source>
</reference>
<sequence>MKNRDGLAVEIVRVRLKLEEEWECNVFSLLEKLERKGKRNFELYSTGGNSWMDGWRKVRKAFGAATVEIGGQVMKLSKSRSYVEQGKTVHVKYLRKWKPRSGPDKKRLVALLRNPRRIQQVESANVDTMFRLNKAAKDFQQNSTRSYLRRIIGRTIKQQTGWVMGAHLTVKVKYDDRVKLAEIDLEHTYVYATGVLLQQVVGIPMGKSTSPPLACILCAYSEYRFLSNLGSLKRKVRGLRLMDDVSLIIDVGMKRDTRREAKIRMEFEACYPNNLTLKRTDEGTGVWDFLGLEMRTYIAAPYVGSIQVSKNEKSVWENETLEFKTGQYYQSWGSKQQKSAVVASYLHRIDINTTIRCEIPWRVLTLSRELRLKDFPEEFMKRTIKCFCTGREEIWKLTRDWICGT</sequence>
<evidence type="ECO:0000313" key="1">
    <source>
        <dbReference type="EMBL" id="GBG79200.1"/>
    </source>
</evidence>
<evidence type="ECO:0000313" key="2">
    <source>
        <dbReference type="Proteomes" id="UP000265515"/>
    </source>
</evidence>
<comment type="caution">
    <text evidence="1">The sequence shown here is derived from an EMBL/GenBank/DDBJ whole genome shotgun (WGS) entry which is preliminary data.</text>
</comment>